<dbReference type="AlphaFoldDB" id="A0AA92UXG6"/>
<proteinExistence type="predicted"/>
<gene>
    <name evidence="1" type="ORF">DW916_14590</name>
</gene>
<dbReference type="EMBL" id="QSFW01000041">
    <property type="protein sequence ID" value="RHA82592.1"/>
    <property type="molecule type" value="Genomic_DNA"/>
</dbReference>
<evidence type="ECO:0000313" key="2">
    <source>
        <dbReference type="Proteomes" id="UP000284990"/>
    </source>
</evidence>
<evidence type="ECO:0000313" key="1">
    <source>
        <dbReference type="EMBL" id="RHA82592.1"/>
    </source>
</evidence>
<organism evidence="1 2">
    <name type="scientific">Segatella copri</name>
    <dbReference type="NCBI Taxonomy" id="165179"/>
    <lineage>
        <taxon>Bacteria</taxon>
        <taxon>Pseudomonadati</taxon>
        <taxon>Bacteroidota</taxon>
        <taxon>Bacteroidia</taxon>
        <taxon>Bacteroidales</taxon>
        <taxon>Prevotellaceae</taxon>
        <taxon>Segatella</taxon>
    </lineage>
</organism>
<name>A0AA92UXG6_9BACT</name>
<comment type="caution">
    <text evidence="1">The sequence shown here is derived from an EMBL/GenBank/DDBJ whole genome shotgun (WGS) entry which is preliminary data.</text>
</comment>
<reference evidence="1 2" key="1">
    <citation type="submission" date="2018-08" db="EMBL/GenBank/DDBJ databases">
        <title>A genome reference for cultivated species of the human gut microbiota.</title>
        <authorList>
            <person name="Zou Y."/>
            <person name="Xue W."/>
            <person name="Luo G."/>
        </authorList>
    </citation>
    <scope>NUCLEOTIDE SEQUENCE [LARGE SCALE GENOMIC DNA]</scope>
    <source>
        <strain evidence="1 2">AM42-23AC</strain>
    </source>
</reference>
<accession>A0AA92UXG6</accession>
<dbReference type="RefSeq" id="WP_118191943.1">
    <property type="nucleotide sequence ID" value="NZ_QSFW01000041.1"/>
</dbReference>
<sequence length="367" mass="42092">MRQTVNNGYIFFYPDEVCFAFLPCIIRVIGSNLSCIEVIIRWGKTERAYNVEAFNGKCITDFKAYVQAFFDGRINAGVDWTTNYDVNNLSQHIRVEVNAYDDRDGQLASIEFTTNVVWGAPRFGETWNGYKRLTWFTNYPFSFGMYLSKADTKLLIGYEGAPNKLLEIPTTDMIDFNAAILPSGARYWNIYDYDGEIQQRTFDNTFDLTFCLSAGGKQSLLLRIDRDDTESGIYLRWIDRHGFIRYWLFASGEETREIASDLSFIRNNLCGYSDIYGYVGDSGRRQGYERTDSIKLCAPLVDSDTFDMLQDLASSPVVDMYLGGDWMNEEDQWTSVTIKAGSYTKSTACLQDFVCEMIINNINVQRL</sequence>
<dbReference type="Proteomes" id="UP000284990">
    <property type="component" value="Unassembled WGS sequence"/>
</dbReference>
<protein>
    <submittedName>
        <fullName evidence="1">Uncharacterized protein</fullName>
    </submittedName>
</protein>